<organism evidence="1 2">
    <name type="scientific">Mesorhizobium metallidurans STM 2683</name>
    <dbReference type="NCBI Taxonomy" id="1297569"/>
    <lineage>
        <taxon>Bacteria</taxon>
        <taxon>Pseudomonadati</taxon>
        <taxon>Pseudomonadota</taxon>
        <taxon>Alphaproteobacteria</taxon>
        <taxon>Hyphomicrobiales</taxon>
        <taxon>Phyllobacteriaceae</taxon>
        <taxon>Mesorhizobium</taxon>
    </lineage>
</organism>
<proteinExistence type="predicted"/>
<accession>M5EKP0</accession>
<protein>
    <submittedName>
        <fullName evidence="1">Uncharacterized protein</fullName>
    </submittedName>
</protein>
<keyword evidence="2" id="KW-1185">Reference proteome</keyword>
<gene>
    <name evidence="1" type="ORF">MESS2_1370015</name>
</gene>
<comment type="caution">
    <text evidence="1">The sequence shown here is derived from an EMBL/GenBank/DDBJ whole genome shotgun (WGS) entry which is preliminary data.</text>
</comment>
<dbReference type="AlphaFoldDB" id="M5EKP0"/>
<evidence type="ECO:0000313" key="2">
    <source>
        <dbReference type="Proteomes" id="UP000012062"/>
    </source>
</evidence>
<dbReference type="Proteomes" id="UP000012062">
    <property type="component" value="Unassembled WGS sequence"/>
</dbReference>
<dbReference type="EMBL" id="CAUM01000043">
    <property type="protein sequence ID" value="CCV04718.1"/>
    <property type="molecule type" value="Genomic_DNA"/>
</dbReference>
<sequence length="33" mass="3765">MSSEAMIKTGTRTVLAYLAEPLTQNIRRSLREK</sequence>
<name>M5EKP0_9HYPH</name>
<dbReference type="STRING" id="1297569.MESS2_1370015"/>
<reference evidence="1 2" key="1">
    <citation type="submission" date="2013-02" db="EMBL/GenBank/DDBJ databases">
        <authorList>
            <person name="Genoscope - CEA"/>
        </authorList>
    </citation>
    <scope>NUCLEOTIDE SEQUENCE [LARGE SCALE GENOMIC DNA]</scope>
    <source>
        <strain evidence="1 2">STM 2683</strain>
    </source>
</reference>
<evidence type="ECO:0000313" key="1">
    <source>
        <dbReference type="EMBL" id="CCV04718.1"/>
    </source>
</evidence>